<gene>
    <name evidence="1" type="ORF">CDAR_520131</name>
</gene>
<protein>
    <submittedName>
        <fullName evidence="1">Uncharacterized protein</fullName>
    </submittedName>
</protein>
<name>A0AAV4TSE6_9ARAC</name>
<dbReference type="Proteomes" id="UP001054837">
    <property type="component" value="Unassembled WGS sequence"/>
</dbReference>
<reference evidence="1 2" key="1">
    <citation type="submission" date="2021-06" db="EMBL/GenBank/DDBJ databases">
        <title>Caerostris darwini draft genome.</title>
        <authorList>
            <person name="Kono N."/>
            <person name="Arakawa K."/>
        </authorList>
    </citation>
    <scope>NUCLEOTIDE SEQUENCE [LARGE SCALE GENOMIC DNA]</scope>
</reference>
<comment type="caution">
    <text evidence="1">The sequence shown here is derived from an EMBL/GenBank/DDBJ whole genome shotgun (WGS) entry which is preliminary data.</text>
</comment>
<organism evidence="1 2">
    <name type="scientific">Caerostris darwini</name>
    <dbReference type="NCBI Taxonomy" id="1538125"/>
    <lineage>
        <taxon>Eukaryota</taxon>
        <taxon>Metazoa</taxon>
        <taxon>Ecdysozoa</taxon>
        <taxon>Arthropoda</taxon>
        <taxon>Chelicerata</taxon>
        <taxon>Arachnida</taxon>
        <taxon>Araneae</taxon>
        <taxon>Araneomorphae</taxon>
        <taxon>Entelegynae</taxon>
        <taxon>Araneoidea</taxon>
        <taxon>Araneidae</taxon>
        <taxon>Caerostris</taxon>
    </lineage>
</organism>
<dbReference type="AlphaFoldDB" id="A0AAV4TSE6"/>
<evidence type="ECO:0000313" key="2">
    <source>
        <dbReference type="Proteomes" id="UP001054837"/>
    </source>
</evidence>
<accession>A0AAV4TSE6</accession>
<proteinExistence type="predicted"/>
<sequence>MVTFFTPEISNISPGGGPLGEFTSLPRGPSETNHFLIGGNGIPLSQEEVRHLLLFQRCHYLTSLLLWKCTLRSSANAHKIDEWPTWVYFLNARDLSFKWREPKPHLSLCL</sequence>
<evidence type="ECO:0000313" key="1">
    <source>
        <dbReference type="EMBL" id="GIY49009.1"/>
    </source>
</evidence>
<dbReference type="EMBL" id="BPLQ01010186">
    <property type="protein sequence ID" value="GIY49009.1"/>
    <property type="molecule type" value="Genomic_DNA"/>
</dbReference>
<keyword evidence="2" id="KW-1185">Reference proteome</keyword>